<dbReference type="AlphaFoldDB" id="A0A1H3D312"/>
<keyword evidence="3" id="KW-1185">Reference proteome</keyword>
<gene>
    <name evidence="2" type="ORF">SAMN05421504_103242</name>
</gene>
<evidence type="ECO:0000256" key="1">
    <source>
        <dbReference type="SAM" id="SignalP"/>
    </source>
</evidence>
<reference evidence="2 3" key="1">
    <citation type="submission" date="2016-10" db="EMBL/GenBank/DDBJ databases">
        <authorList>
            <person name="de Groot N.N."/>
        </authorList>
    </citation>
    <scope>NUCLEOTIDE SEQUENCE [LARGE SCALE GENOMIC DNA]</scope>
    <source>
        <strain evidence="2 3">CPCC 202699</strain>
    </source>
</reference>
<sequence>MTRPLLGAGLLIALGLMLGAGQASAAGQPAGTPDARDLSAVAALATSPSTVDQLAKVTFPDSPKTAARMANAAKAEPAASIAVYQPTAAFVAGTSSVPADLAYVAVPATLGTGEVATVWAQREGQDWTVVNIASGDVEKRLATKAGKGYLLHEPQINAWYAVDGDAVTVLDGSTTGVAAGTRMTVAQYQSAVHARYGDKLPGSAYDRSGAAGGFGPAAPASGDAGVPDWAIAGGAGALVLAAGVALRLRRRSEG</sequence>
<feature type="chain" id="PRO_5011433382" description="LPXTG-motif cell wall anchor domain-containing protein" evidence="1">
    <location>
        <begin position="26"/>
        <end position="254"/>
    </location>
</feature>
<dbReference type="OrthoDB" id="3470164at2"/>
<dbReference type="EMBL" id="FNON01000003">
    <property type="protein sequence ID" value="SDX60765.1"/>
    <property type="molecule type" value="Genomic_DNA"/>
</dbReference>
<evidence type="ECO:0000313" key="2">
    <source>
        <dbReference type="EMBL" id="SDX60765.1"/>
    </source>
</evidence>
<evidence type="ECO:0008006" key="4">
    <source>
        <dbReference type="Google" id="ProtNLM"/>
    </source>
</evidence>
<proteinExistence type="predicted"/>
<dbReference type="STRING" id="589385.SAMN05421504_103242"/>
<accession>A0A1H3D312</accession>
<dbReference type="Proteomes" id="UP000199515">
    <property type="component" value="Unassembled WGS sequence"/>
</dbReference>
<dbReference type="RefSeq" id="WP_091289347.1">
    <property type="nucleotide sequence ID" value="NZ_FNON01000003.1"/>
</dbReference>
<keyword evidence="1" id="KW-0732">Signal</keyword>
<feature type="signal peptide" evidence="1">
    <location>
        <begin position="1"/>
        <end position="25"/>
    </location>
</feature>
<evidence type="ECO:0000313" key="3">
    <source>
        <dbReference type="Proteomes" id="UP000199515"/>
    </source>
</evidence>
<organism evidence="2 3">
    <name type="scientific">Amycolatopsis xylanica</name>
    <dbReference type="NCBI Taxonomy" id="589385"/>
    <lineage>
        <taxon>Bacteria</taxon>
        <taxon>Bacillati</taxon>
        <taxon>Actinomycetota</taxon>
        <taxon>Actinomycetes</taxon>
        <taxon>Pseudonocardiales</taxon>
        <taxon>Pseudonocardiaceae</taxon>
        <taxon>Amycolatopsis</taxon>
    </lineage>
</organism>
<name>A0A1H3D312_9PSEU</name>
<protein>
    <recommendedName>
        <fullName evidence="4">LPXTG-motif cell wall anchor domain-containing protein</fullName>
    </recommendedName>
</protein>